<evidence type="ECO:0000256" key="2">
    <source>
        <dbReference type="PROSITE-ProRule" id="PRU00708"/>
    </source>
</evidence>
<dbReference type="PANTHER" id="PTHR47926">
    <property type="entry name" value="PENTATRICOPEPTIDE REPEAT-CONTAINING PROTEIN"/>
    <property type="match status" value="1"/>
</dbReference>
<organism evidence="3 4">
    <name type="scientific">Platanthera zijinensis</name>
    <dbReference type="NCBI Taxonomy" id="2320716"/>
    <lineage>
        <taxon>Eukaryota</taxon>
        <taxon>Viridiplantae</taxon>
        <taxon>Streptophyta</taxon>
        <taxon>Embryophyta</taxon>
        <taxon>Tracheophyta</taxon>
        <taxon>Spermatophyta</taxon>
        <taxon>Magnoliopsida</taxon>
        <taxon>Liliopsida</taxon>
        <taxon>Asparagales</taxon>
        <taxon>Orchidaceae</taxon>
        <taxon>Orchidoideae</taxon>
        <taxon>Orchideae</taxon>
        <taxon>Orchidinae</taxon>
        <taxon>Platanthera</taxon>
    </lineage>
</organism>
<dbReference type="InterPro" id="IPR046960">
    <property type="entry name" value="PPR_At4g14850-like_plant"/>
</dbReference>
<dbReference type="GO" id="GO:0003723">
    <property type="term" value="F:RNA binding"/>
    <property type="evidence" value="ECO:0007669"/>
    <property type="project" value="InterPro"/>
</dbReference>
<dbReference type="FunFam" id="1.25.40.10:FF:000158">
    <property type="entry name" value="pentatricopeptide repeat-containing protein At2g33680"/>
    <property type="match status" value="1"/>
</dbReference>
<gene>
    <name evidence="3" type="primary">PCMP-E58</name>
    <name evidence="3" type="ORF">KSP39_PZI017401</name>
</gene>
<dbReference type="FunFam" id="1.25.40.10:FF:000442">
    <property type="entry name" value="Pentatricopeptide repeat-containing protein At3g49710"/>
    <property type="match status" value="1"/>
</dbReference>
<dbReference type="InterPro" id="IPR011990">
    <property type="entry name" value="TPR-like_helical_dom_sf"/>
</dbReference>
<dbReference type="Pfam" id="PF13041">
    <property type="entry name" value="PPR_2"/>
    <property type="match status" value="2"/>
</dbReference>
<dbReference type="Pfam" id="PF01535">
    <property type="entry name" value="PPR"/>
    <property type="match status" value="4"/>
</dbReference>
<evidence type="ECO:0000256" key="1">
    <source>
        <dbReference type="ARBA" id="ARBA00022737"/>
    </source>
</evidence>
<feature type="repeat" description="PPR" evidence="2">
    <location>
        <begin position="311"/>
        <end position="345"/>
    </location>
</feature>
<dbReference type="Proteomes" id="UP001418222">
    <property type="component" value="Unassembled WGS sequence"/>
</dbReference>
<feature type="repeat" description="PPR" evidence="2">
    <location>
        <begin position="111"/>
        <end position="145"/>
    </location>
</feature>
<evidence type="ECO:0000313" key="4">
    <source>
        <dbReference type="Proteomes" id="UP001418222"/>
    </source>
</evidence>
<feature type="repeat" description="PPR" evidence="2">
    <location>
        <begin position="210"/>
        <end position="244"/>
    </location>
</feature>
<reference evidence="3 4" key="1">
    <citation type="journal article" date="2022" name="Nat. Plants">
        <title>Genomes of leafy and leafless Platanthera orchids illuminate the evolution of mycoheterotrophy.</title>
        <authorList>
            <person name="Li M.H."/>
            <person name="Liu K.W."/>
            <person name="Li Z."/>
            <person name="Lu H.C."/>
            <person name="Ye Q.L."/>
            <person name="Zhang D."/>
            <person name="Wang J.Y."/>
            <person name="Li Y.F."/>
            <person name="Zhong Z.M."/>
            <person name="Liu X."/>
            <person name="Yu X."/>
            <person name="Liu D.K."/>
            <person name="Tu X.D."/>
            <person name="Liu B."/>
            <person name="Hao Y."/>
            <person name="Liao X.Y."/>
            <person name="Jiang Y.T."/>
            <person name="Sun W.H."/>
            <person name="Chen J."/>
            <person name="Chen Y.Q."/>
            <person name="Ai Y."/>
            <person name="Zhai J.W."/>
            <person name="Wu S.S."/>
            <person name="Zhou Z."/>
            <person name="Hsiao Y.Y."/>
            <person name="Wu W.L."/>
            <person name="Chen Y.Y."/>
            <person name="Lin Y.F."/>
            <person name="Hsu J.L."/>
            <person name="Li C.Y."/>
            <person name="Wang Z.W."/>
            <person name="Zhao X."/>
            <person name="Zhong W.Y."/>
            <person name="Ma X.K."/>
            <person name="Ma L."/>
            <person name="Huang J."/>
            <person name="Chen G.Z."/>
            <person name="Huang M.Z."/>
            <person name="Huang L."/>
            <person name="Peng D.H."/>
            <person name="Luo Y.B."/>
            <person name="Zou S.Q."/>
            <person name="Chen S.P."/>
            <person name="Lan S."/>
            <person name="Tsai W.C."/>
            <person name="Van de Peer Y."/>
            <person name="Liu Z.J."/>
        </authorList>
    </citation>
    <scope>NUCLEOTIDE SEQUENCE [LARGE SCALE GENOMIC DNA]</scope>
    <source>
        <strain evidence="3">Lor287</strain>
    </source>
</reference>
<accession>A0AAP0B5C6</accession>
<keyword evidence="4" id="KW-1185">Reference proteome</keyword>
<dbReference type="GO" id="GO:0009451">
    <property type="term" value="P:RNA modification"/>
    <property type="evidence" value="ECO:0007669"/>
    <property type="project" value="InterPro"/>
</dbReference>
<dbReference type="AlphaFoldDB" id="A0AAP0B5C6"/>
<feature type="repeat" description="PPR" evidence="2">
    <location>
        <begin position="80"/>
        <end position="110"/>
    </location>
</feature>
<keyword evidence="1" id="KW-0677">Repeat</keyword>
<dbReference type="FunFam" id="1.25.40.10:FF:000343">
    <property type="entry name" value="Pentatricopeptide repeat-containing protein At3g58590"/>
    <property type="match status" value="1"/>
</dbReference>
<evidence type="ECO:0000313" key="3">
    <source>
        <dbReference type="EMBL" id="KAK8928490.1"/>
    </source>
</evidence>
<comment type="caution">
    <text evidence="3">The sequence shown here is derived from an EMBL/GenBank/DDBJ whole genome shotgun (WGS) entry which is preliminary data.</text>
</comment>
<protein>
    <submittedName>
        <fullName evidence="3">Pentatricopeptide repeat-containing protein</fullName>
    </submittedName>
</protein>
<dbReference type="Gene3D" id="1.25.40.10">
    <property type="entry name" value="Tetratricopeptide repeat domain"/>
    <property type="match status" value="4"/>
</dbReference>
<sequence length="640" mass="70850">MKKKSPPQPPNARNLSSSSSHSLLIGRCISLPSGHSIHARLLKLGLHRQPSLGGRLVHLYSRIGDLNSALRAFNDIPAKNIFTWNILLAAFSNAGCMTAARKVFDRMPEKDAVSWNSIISGYAGIGLFDAAFSALRAMRDEGIRVTSFTISISASCILSPPQAKQIHGSAIRFCFDSSGVVVGNSLIKMYDKVGLVEYAFSVFRRLENPDSISWNTMISAFVNSGDGCSAFGCFRSMRESGFCPDEFSISSIIGACANPEDMKKGEQLLCRCFRMGYLSNSIVCSAVIYMYSQCGRLGDSLRLFEERERWDSAILNSMLSAYAQNGEIHESLSLFLTAVRRDVRPTEFTFSSILSSNSRFGLPEQGMQIHCWVHKLGMEEDSIISSALVDMYMKLGSVACGVKVFAAMSSKDLISWNTMILGLAQNGEAVESLRKFEELLKTGIQPDRITLLGILSACSVGGLLCRGKKILSSMEEEHGIKCGIEHYACAVEMMGRAGRLEAAMEITETMPHDPNMFVMGVLLESCVLHRSMSLAEAVAERMMTMSEPRSPLPYLVLARAYGSRRMWESMAWMWKVMEQRGVKRYRGCSWIGIRNQIFSFGEDELLHHGGEDMYSALRLLGLEMAREGYVCGKCSEFEDG</sequence>
<dbReference type="PROSITE" id="PS51375">
    <property type="entry name" value="PPR"/>
    <property type="match status" value="5"/>
</dbReference>
<dbReference type="InterPro" id="IPR002885">
    <property type="entry name" value="PPR_rpt"/>
</dbReference>
<feature type="repeat" description="PPR" evidence="2">
    <location>
        <begin position="412"/>
        <end position="446"/>
    </location>
</feature>
<dbReference type="GO" id="GO:0099402">
    <property type="term" value="P:plant organ development"/>
    <property type="evidence" value="ECO:0007669"/>
    <property type="project" value="UniProtKB-ARBA"/>
</dbReference>
<proteinExistence type="predicted"/>
<dbReference type="EMBL" id="JBBWWQ010000015">
    <property type="protein sequence ID" value="KAK8928490.1"/>
    <property type="molecule type" value="Genomic_DNA"/>
</dbReference>
<dbReference type="NCBIfam" id="TIGR00756">
    <property type="entry name" value="PPR"/>
    <property type="match status" value="5"/>
</dbReference>
<name>A0AAP0B5C6_9ASPA</name>
<dbReference type="PANTHER" id="PTHR47926:SF479">
    <property type="entry name" value="PENTACOTRIPEPTIDE-REPEAT REGION OF PRORP DOMAIN-CONTAINING PROTEIN"/>
    <property type="match status" value="1"/>
</dbReference>